<accession>A0AAV1SVA6</accession>
<dbReference type="Pfam" id="PF08711">
    <property type="entry name" value="Med26"/>
    <property type="match status" value="1"/>
</dbReference>
<evidence type="ECO:0000256" key="2">
    <source>
        <dbReference type="ARBA" id="ARBA00022723"/>
    </source>
</evidence>
<dbReference type="Gene3D" id="1.20.930.10">
    <property type="entry name" value="Conserved domain common to transcription factors TFIIS, elongin A, CRSP70"/>
    <property type="match status" value="1"/>
</dbReference>
<dbReference type="Gene3D" id="2.20.25.10">
    <property type="match status" value="1"/>
</dbReference>
<gene>
    <name evidence="11" type="ORF">DCAF_LOCUS27044</name>
</gene>
<evidence type="ECO:0000313" key="12">
    <source>
        <dbReference type="Proteomes" id="UP001314170"/>
    </source>
</evidence>
<dbReference type="SMART" id="SM00440">
    <property type="entry name" value="ZnF_C2C2"/>
    <property type="match status" value="1"/>
</dbReference>
<dbReference type="PROSITE" id="PS00466">
    <property type="entry name" value="ZF_TFIIS_1"/>
    <property type="match status" value="1"/>
</dbReference>
<dbReference type="Proteomes" id="UP001314170">
    <property type="component" value="Unassembled WGS sequence"/>
</dbReference>
<evidence type="ECO:0008006" key="13">
    <source>
        <dbReference type="Google" id="ProtNLM"/>
    </source>
</evidence>
<evidence type="ECO:0000256" key="5">
    <source>
        <dbReference type="ARBA" id="ARBA00023242"/>
    </source>
</evidence>
<reference evidence="11 12" key="1">
    <citation type="submission" date="2024-01" db="EMBL/GenBank/DDBJ databases">
        <authorList>
            <person name="Waweru B."/>
        </authorList>
    </citation>
    <scope>NUCLEOTIDE SEQUENCE [LARGE SCALE GENOMIC DNA]</scope>
</reference>
<dbReference type="PIRSF" id="PIRSF006704">
    <property type="entry name" value="TF_IIS"/>
    <property type="match status" value="1"/>
</dbReference>
<dbReference type="PROSITE" id="PS51319">
    <property type="entry name" value="TFIIS_N"/>
    <property type="match status" value="1"/>
</dbReference>
<organism evidence="11 12">
    <name type="scientific">Dovyalis caffra</name>
    <dbReference type="NCBI Taxonomy" id="77055"/>
    <lineage>
        <taxon>Eukaryota</taxon>
        <taxon>Viridiplantae</taxon>
        <taxon>Streptophyta</taxon>
        <taxon>Embryophyta</taxon>
        <taxon>Tracheophyta</taxon>
        <taxon>Spermatophyta</taxon>
        <taxon>Magnoliopsida</taxon>
        <taxon>eudicotyledons</taxon>
        <taxon>Gunneridae</taxon>
        <taxon>Pentapetalae</taxon>
        <taxon>rosids</taxon>
        <taxon>fabids</taxon>
        <taxon>Malpighiales</taxon>
        <taxon>Salicaceae</taxon>
        <taxon>Flacourtieae</taxon>
        <taxon>Dovyalis</taxon>
    </lineage>
</organism>
<evidence type="ECO:0000256" key="4">
    <source>
        <dbReference type="ARBA" id="ARBA00022833"/>
    </source>
</evidence>
<feature type="domain" description="TFIIS N-terminal" evidence="9">
    <location>
        <begin position="15"/>
        <end position="92"/>
    </location>
</feature>
<dbReference type="PANTHER" id="PTHR11477:SF49">
    <property type="entry name" value="TRANSCRIPTION ELONGATION FACTOR"/>
    <property type="match status" value="1"/>
</dbReference>
<evidence type="ECO:0000256" key="6">
    <source>
        <dbReference type="PROSITE-ProRule" id="PRU00472"/>
    </source>
</evidence>
<feature type="domain" description="TFIIS central" evidence="10">
    <location>
        <begin position="113"/>
        <end position="227"/>
    </location>
</feature>
<dbReference type="SUPFAM" id="SSF47676">
    <property type="entry name" value="Conserved domain common to transcription factors TFIIS, elongin A, CRSP70"/>
    <property type="match status" value="1"/>
</dbReference>
<dbReference type="AlphaFoldDB" id="A0AAV1SVA6"/>
<dbReference type="SMART" id="SM00510">
    <property type="entry name" value="TFS2M"/>
    <property type="match status" value="1"/>
</dbReference>
<name>A0AAV1SVA6_9ROSI</name>
<dbReference type="CDD" id="cd00183">
    <property type="entry name" value="TFIIS_I"/>
    <property type="match status" value="1"/>
</dbReference>
<dbReference type="InterPro" id="IPR003617">
    <property type="entry name" value="TFIIS/CRSP70_N_sub"/>
</dbReference>
<proteinExistence type="predicted"/>
<comment type="subcellular location">
    <subcellularLocation>
        <location evidence="1 7">Nucleus</location>
    </subcellularLocation>
</comment>
<dbReference type="InterPro" id="IPR035441">
    <property type="entry name" value="TFIIS/LEDGF_dom_sf"/>
</dbReference>
<comment type="caution">
    <text evidence="11">The sequence shown here is derived from an EMBL/GenBank/DDBJ whole genome shotgun (WGS) entry which is preliminary data.</text>
</comment>
<dbReference type="GO" id="GO:0008270">
    <property type="term" value="F:zinc ion binding"/>
    <property type="evidence" value="ECO:0007669"/>
    <property type="project" value="UniProtKB-KW"/>
</dbReference>
<dbReference type="PROSITE" id="PS51133">
    <property type="entry name" value="ZF_TFIIS_2"/>
    <property type="match status" value="1"/>
</dbReference>
<evidence type="ECO:0000313" key="11">
    <source>
        <dbReference type="EMBL" id="CAK7356763.1"/>
    </source>
</evidence>
<dbReference type="Gene3D" id="1.10.472.30">
    <property type="entry name" value="Transcription elongation factor S-II, central domain"/>
    <property type="match status" value="1"/>
</dbReference>
<dbReference type="GO" id="GO:0005634">
    <property type="term" value="C:nucleus"/>
    <property type="evidence" value="ECO:0007669"/>
    <property type="project" value="UniProtKB-SubCell"/>
</dbReference>
<keyword evidence="2" id="KW-0479">Metal-binding</keyword>
<dbReference type="Pfam" id="PF01096">
    <property type="entry name" value="Zn_ribbon_TFIIS"/>
    <property type="match status" value="1"/>
</dbReference>
<sequence length="272" mass="30226">MAAPENKERDKELVNLFQAVEKAAALGGRSVVEESRCLDALCRLKSFPVTAQPLISTKIGKCVRQLKKNPSKKIQDLASDVNAIWTKQLLQQVASTRLKKTSSDHHVPKCNDVLSKVSSEAKEDVRVEVNACDPVGVAVSLESALFKNWGSFGSNRSNKAKYRSVLFNIKDPKNPDFRRKLLLGQVEPGQVVNMSAKEMASGEKQHENRILEAKSLMKCVTGTVKKGTTDAFECGRCGKRETTYCQLQTRSADEPMTTYVTCVICNNHWKFC</sequence>
<evidence type="ECO:0000259" key="10">
    <source>
        <dbReference type="PROSITE" id="PS51321"/>
    </source>
</evidence>
<evidence type="ECO:0000259" key="8">
    <source>
        <dbReference type="PROSITE" id="PS51133"/>
    </source>
</evidence>
<keyword evidence="12" id="KW-1185">Reference proteome</keyword>
<dbReference type="PROSITE" id="PS51321">
    <property type="entry name" value="TFIIS_CENTRAL"/>
    <property type="match status" value="1"/>
</dbReference>
<evidence type="ECO:0000256" key="1">
    <source>
        <dbReference type="ARBA" id="ARBA00004123"/>
    </source>
</evidence>
<evidence type="ECO:0000256" key="3">
    <source>
        <dbReference type="ARBA" id="ARBA00022771"/>
    </source>
</evidence>
<dbReference type="SMART" id="SM00509">
    <property type="entry name" value="TFS2N"/>
    <property type="match status" value="1"/>
</dbReference>
<dbReference type="InterPro" id="IPR035100">
    <property type="entry name" value="TF_IIS-typ"/>
</dbReference>
<dbReference type="PANTHER" id="PTHR11477">
    <property type="entry name" value="TRANSCRIPTION FACTOR S-II ZINC FINGER DOMAIN-CONTAINING PROTEIN"/>
    <property type="match status" value="1"/>
</dbReference>
<dbReference type="SUPFAM" id="SSF57783">
    <property type="entry name" value="Zinc beta-ribbon"/>
    <property type="match status" value="1"/>
</dbReference>
<dbReference type="GO" id="GO:0006351">
    <property type="term" value="P:DNA-templated transcription"/>
    <property type="evidence" value="ECO:0007669"/>
    <property type="project" value="InterPro"/>
</dbReference>
<keyword evidence="4" id="KW-0862">Zinc</keyword>
<dbReference type="InterPro" id="IPR017923">
    <property type="entry name" value="TFIIS_N"/>
</dbReference>
<evidence type="ECO:0000259" key="9">
    <source>
        <dbReference type="PROSITE" id="PS51319"/>
    </source>
</evidence>
<dbReference type="InterPro" id="IPR003618">
    <property type="entry name" value="TFIIS_cen_dom"/>
</dbReference>
<evidence type="ECO:0000256" key="7">
    <source>
        <dbReference type="PROSITE-ProRule" id="PRU00649"/>
    </source>
</evidence>
<keyword evidence="3 6" id="KW-0863">Zinc-finger</keyword>
<dbReference type="GO" id="GO:0003676">
    <property type="term" value="F:nucleic acid binding"/>
    <property type="evidence" value="ECO:0007669"/>
    <property type="project" value="InterPro"/>
</dbReference>
<dbReference type="Pfam" id="PF07500">
    <property type="entry name" value="TFIIS_M"/>
    <property type="match status" value="1"/>
</dbReference>
<dbReference type="SUPFAM" id="SSF46942">
    <property type="entry name" value="Elongation factor TFIIS domain 2"/>
    <property type="match status" value="1"/>
</dbReference>
<dbReference type="EMBL" id="CAWUPB010001197">
    <property type="protein sequence ID" value="CAK7356763.1"/>
    <property type="molecule type" value="Genomic_DNA"/>
</dbReference>
<feature type="domain" description="TFIIS-type" evidence="8">
    <location>
        <begin position="230"/>
        <end position="270"/>
    </location>
</feature>
<keyword evidence="5 7" id="KW-0539">Nucleus</keyword>
<protein>
    <recommendedName>
        <fullName evidence="13">Transcription elongation factor TFIIS</fullName>
    </recommendedName>
</protein>
<dbReference type="InterPro" id="IPR001222">
    <property type="entry name" value="Znf_TFIIS"/>
</dbReference>
<dbReference type="CDD" id="cd13749">
    <property type="entry name" value="Zn-ribbon_TFIIS"/>
    <property type="match status" value="1"/>
</dbReference>
<dbReference type="InterPro" id="IPR036575">
    <property type="entry name" value="TFIIS_cen_dom_sf"/>
</dbReference>